<dbReference type="InterPro" id="IPR011009">
    <property type="entry name" value="Kinase-like_dom_sf"/>
</dbReference>
<dbReference type="PANTHER" id="PTHR44329:SF297">
    <property type="entry name" value="RECEPTOR-INTERACTING SERINE_THREONINE-PROTEIN KINASE 3"/>
    <property type="match status" value="1"/>
</dbReference>
<dbReference type="GO" id="GO:0005524">
    <property type="term" value="F:ATP binding"/>
    <property type="evidence" value="ECO:0007669"/>
    <property type="project" value="UniProtKB-UniRule"/>
</dbReference>
<organism evidence="3 4">
    <name type="scientific">Rhizophagus irregularis (strain DAOM 197198w)</name>
    <name type="common">Glomus intraradices</name>
    <dbReference type="NCBI Taxonomy" id="1432141"/>
    <lineage>
        <taxon>Eukaryota</taxon>
        <taxon>Fungi</taxon>
        <taxon>Fungi incertae sedis</taxon>
        <taxon>Mucoromycota</taxon>
        <taxon>Glomeromycotina</taxon>
        <taxon>Glomeromycetes</taxon>
        <taxon>Glomerales</taxon>
        <taxon>Glomeraceae</taxon>
        <taxon>Rhizophagus</taxon>
    </lineage>
</organism>
<dbReference type="CDD" id="cd00180">
    <property type="entry name" value="PKc"/>
    <property type="match status" value="1"/>
</dbReference>
<dbReference type="EMBL" id="JEMT01028690">
    <property type="protein sequence ID" value="EXX53961.1"/>
    <property type="molecule type" value="Genomic_DNA"/>
</dbReference>
<gene>
    <name evidence="3" type="ORF">RirG_239080</name>
</gene>
<feature type="binding site" evidence="1">
    <location>
        <position position="898"/>
    </location>
    <ligand>
        <name>ATP</name>
        <dbReference type="ChEBI" id="CHEBI:30616"/>
    </ligand>
</feature>
<dbReference type="Pfam" id="PF07714">
    <property type="entry name" value="PK_Tyr_Ser-Thr"/>
    <property type="match status" value="1"/>
</dbReference>
<keyword evidence="4" id="KW-1185">Reference proteome</keyword>
<dbReference type="PANTHER" id="PTHR44329">
    <property type="entry name" value="SERINE/THREONINE-PROTEIN KINASE TNNI3K-RELATED"/>
    <property type="match status" value="1"/>
</dbReference>
<sequence>MSLQCKICGNEYTNKAFKWCKPCQINYLKRNFINWTSGNENIDEFIKEMQFKINSYYDIIFEWIPYSHFNNIKEISRDDYITIYSAIWYNSPLYYDEHKIGYTRYQFCRYKNVNLKCLDNLQITTNEFLNKVNAYSIKRQDNIRKIYGISQNPNTKDYIMVLEVNSIYCEKCNKKYTEISHKWCKPCQLNYFKSTNFTNWTSGNKKIDQFIQNMQLKIDAYDDIVFEWIPYNQFSNIKKISNDDALYLAIWKDGLLCYDEKINNQENQNKNIALKHLCNPQYIGYYMKLSKVNAYSIKRRDDIRKIYGISQNPHTKDYVMVLEDSYCPKCDGKYADTSYKWCKPCQLNYLKSNFTNWTSGSKIIDQRIQEMQLKIDSFDDIVFEWIPYNQFDNIKEIYEYGYITIYSAIWEYGTLCYDGNETEYTRKQFNKDKNVTLKLFRNPQTDKFLDKVNAYSIKRRDDILKIYGISQNPHTKDYIMVLEVNSEYCEKCDKKYTDIFHKWCKPCQINYLKSNFTNWTSGSKIIDQRIQEMQLKIDSFDDIVFEWIPYNQFDNIKEICEYEYITIYSAIWKYGSLYYDSDRTEYTKKQFDKNKNVTLKLFCNSQTDKFLLKVNANSIKRRDDILKIYGISQNPHTKDYIVVLEINSKYCEKCDKKYTDMSHKWVKSCQINYLKRNFTNWTSGNESINKFIQMIQLKTDYCNGIVFEWVPYDQFNDITEMVDNHAKVYSAVWKDGPLYYYDNIKEWTKKRNTSTKVILKYLHNSQEINNEFSNEYNTLYGISQDPNTKDYIVIQAENCKKCDEKYIDVIHSWYNPCKIHHLKKNFTNWTSKNETIDDFIKKTQLSNGYFNDTFEWIPYTQFNDIKEIGKGGFATVYSAIWKDGPLYYDDNIKKWIRKPGANKKVALKCMRNSQNITEQFLREAKVHSKKTSIYILSIYGISQNPDSKDYIMVLEYVEGGDLSKWINKNYDKFNWSYKLLSLWNIVRGLKEIHQKNMVHRDFHTGNILIKNEYWPCIADMGLCGKVDDNYDIDEKDEKKVFGVLPYVAPEVVLKVGKYTQASDIYSLGMLMYFIATGKQPFYNRAHDQYLAISICGGVRPEISEPEAPKCYIDLMKRCWDANPDHRPNIDEIFETMKLLNDSKQPQEIRNQLEEAEEYRKANPLSIEVIQSNTHPQAIYTSRLLNSITKDFPMYDNINNITAEYIDFTAE</sequence>
<keyword evidence="1" id="KW-0547">Nucleotide-binding</keyword>
<proteinExistence type="predicted"/>
<keyword evidence="1" id="KW-0067">ATP-binding</keyword>
<dbReference type="InterPro" id="IPR000719">
    <property type="entry name" value="Prot_kinase_dom"/>
</dbReference>
<dbReference type="HOGENOM" id="CLU_000288_7_8_1"/>
<comment type="caution">
    <text evidence="3">The sequence shown here is derived from an EMBL/GenBank/DDBJ whole genome shotgun (WGS) entry which is preliminary data.</text>
</comment>
<accession>A0A015K3F6</accession>
<reference evidence="3 4" key="1">
    <citation type="submission" date="2014-02" db="EMBL/GenBank/DDBJ databases">
        <title>Single nucleus genome sequencing reveals high similarity among nuclei of an endomycorrhizal fungus.</title>
        <authorList>
            <person name="Lin K."/>
            <person name="Geurts R."/>
            <person name="Zhang Z."/>
            <person name="Limpens E."/>
            <person name="Saunders D.G."/>
            <person name="Mu D."/>
            <person name="Pang E."/>
            <person name="Cao H."/>
            <person name="Cha H."/>
            <person name="Lin T."/>
            <person name="Zhou Q."/>
            <person name="Shang Y."/>
            <person name="Li Y."/>
            <person name="Ivanov S."/>
            <person name="Sharma T."/>
            <person name="Velzen R.V."/>
            <person name="Ruijter N.D."/>
            <person name="Aanen D.K."/>
            <person name="Win J."/>
            <person name="Kamoun S."/>
            <person name="Bisseling T."/>
            <person name="Huang S."/>
        </authorList>
    </citation>
    <scope>NUCLEOTIDE SEQUENCE [LARGE SCALE GENOMIC DNA]</scope>
    <source>
        <strain evidence="4">DAOM197198w</strain>
    </source>
</reference>
<dbReference type="AlphaFoldDB" id="A0A015K3F6"/>
<dbReference type="InterPro" id="IPR001245">
    <property type="entry name" value="Ser-Thr/Tyr_kinase_cat_dom"/>
</dbReference>
<dbReference type="InterPro" id="IPR051681">
    <property type="entry name" value="Ser/Thr_Kinases-Pseudokinases"/>
</dbReference>
<evidence type="ECO:0000313" key="4">
    <source>
        <dbReference type="Proteomes" id="UP000022910"/>
    </source>
</evidence>
<feature type="domain" description="Protein kinase" evidence="2">
    <location>
        <begin position="862"/>
        <end position="1139"/>
    </location>
</feature>
<dbReference type="InterPro" id="IPR017441">
    <property type="entry name" value="Protein_kinase_ATP_BS"/>
</dbReference>
<name>A0A015K3F6_RHIIW</name>
<protein>
    <submittedName>
        <fullName evidence="3">Ypk1p</fullName>
    </submittedName>
</protein>
<evidence type="ECO:0000313" key="3">
    <source>
        <dbReference type="EMBL" id="EXX53961.1"/>
    </source>
</evidence>
<dbReference type="PROSITE" id="PS50011">
    <property type="entry name" value="PROTEIN_KINASE_DOM"/>
    <property type="match status" value="1"/>
</dbReference>
<dbReference type="SUPFAM" id="SSF56112">
    <property type="entry name" value="Protein kinase-like (PK-like)"/>
    <property type="match status" value="1"/>
</dbReference>
<dbReference type="GO" id="GO:0004674">
    <property type="term" value="F:protein serine/threonine kinase activity"/>
    <property type="evidence" value="ECO:0007669"/>
    <property type="project" value="TreeGrafter"/>
</dbReference>
<dbReference type="PROSITE" id="PS00107">
    <property type="entry name" value="PROTEIN_KINASE_ATP"/>
    <property type="match status" value="1"/>
</dbReference>
<evidence type="ECO:0000259" key="2">
    <source>
        <dbReference type="PROSITE" id="PS50011"/>
    </source>
</evidence>
<dbReference type="PRINTS" id="PR00109">
    <property type="entry name" value="TYRKINASE"/>
</dbReference>
<dbReference type="Proteomes" id="UP000022910">
    <property type="component" value="Unassembled WGS sequence"/>
</dbReference>
<dbReference type="OrthoDB" id="1668230at2759"/>
<evidence type="ECO:0000256" key="1">
    <source>
        <dbReference type="PROSITE-ProRule" id="PRU10141"/>
    </source>
</evidence>
<dbReference type="Gene3D" id="1.10.510.10">
    <property type="entry name" value="Transferase(Phosphotransferase) domain 1"/>
    <property type="match status" value="1"/>
</dbReference>